<feature type="region of interest" description="Disordered" evidence="1">
    <location>
        <begin position="83"/>
        <end position="136"/>
    </location>
</feature>
<protein>
    <submittedName>
        <fullName evidence="2">Uncharacterized protein</fullName>
    </submittedName>
</protein>
<feature type="region of interest" description="Disordered" evidence="1">
    <location>
        <begin position="1"/>
        <end position="48"/>
    </location>
</feature>
<keyword evidence="3" id="KW-1185">Reference proteome</keyword>
<evidence type="ECO:0000256" key="1">
    <source>
        <dbReference type="SAM" id="MobiDB-lite"/>
    </source>
</evidence>
<dbReference type="KEGG" id="tve:TRV_05280"/>
<feature type="non-terminal residue" evidence="2">
    <location>
        <position position="1"/>
    </location>
</feature>
<evidence type="ECO:0000313" key="2">
    <source>
        <dbReference type="EMBL" id="EFE40013.1"/>
    </source>
</evidence>
<dbReference type="HOGENOM" id="CLU_985388_0_0_1"/>
<accession>D4DDR8</accession>
<feature type="compositionally biased region" description="Low complexity" evidence="1">
    <location>
        <begin position="9"/>
        <end position="20"/>
    </location>
</feature>
<evidence type="ECO:0000313" key="3">
    <source>
        <dbReference type="Proteomes" id="UP000008383"/>
    </source>
</evidence>
<organism evidence="2 3">
    <name type="scientific">Trichophyton verrucosum (strain HKI 0517)</name>
    <dbReference type="NCBI Taxonomy" id="663202"/>
    <lineage>
        <taxon>Eukaryota</taxon>
        <taxon>Fungi</taxon>
        <taxon>Dikarya</taxon>
        <taxon>Ascomycota</taxon>
        <taxon>Pezizomycotina</taxon>
        <taxon>Eurotiomycetes</taxon>
        <taxon>Eurotiomycetidae</taxon>
        <taxon>Onygenales</taxon>
        <taxon>Arthrodermataceae</taxon>
        <taxon>Trichophyton</taxon>
    </lineage>
</organism>
<comment type="caution">
    <text evidence="2">The sequence shown here is derived from an EMBL/GenBank/DDBJ whole genome shotgun (WGS) entry which is preliminary data.</text>
</comment>
<proteinExistence type="predicted"/>
<dbReference type="EMBL" id="ACYE01000270">
    <property type="protein sequence ID" value="EFE40013.1"/>
    <property type="molecule type" value="Genomic_DNA"/>
</dbReference>
<feature type="compositionally biased region" description="Basic and acidic residues" evidence="1">
    <location>
        <begin position="28"/>
        <end position="44"/>
    </location>
</feature>
<dbReference type="RefSeq" id="XP_003020631.1">
    <property type="nucleotide sequence ID" value="XM_003020585.1"/>
</dbReference>
<dbReference type="GeneID" id="9577330"/>
<dbReference type="Proteomes" id="UP000008383">
    <property type="component" value="Unassembled WGS sequence"/>
</dbReference>
<reference evidence="3" key="1">
    <citation type="journal article" date="2011" name="Genome Biol.">
        <title>Comparative and functional genomics provide insights into the pathogenicity of dermatophytic fungi.</title>
        <authorList>
            <person name="Burmester A."/>
            <person name="Shelest E."/>
            <person name="Gloeckner G."/>
            <person name="Heddergott C."/>
            <person name="Schindler S."/>
            <person name="Staib P."/>
            <person name="Heidel A."/>
            <person name="Felder M."/>
            <person name="Petzold A."/>
            <person name="Szafranski K."/>
            <person name="Feuermann M."/>
            <person name="Pedruzzi I."/>
            <person name="Priebe S."/>
            <person name="Groth M."/>
            <person name="Winkler R."/>
            <person name="Li W."/>
            <person name="Kniemeyer O."/>
            <person name="Schroeckh V."/>
            <person name="Hertweck C."/>
            <person name="Hube B."/>
            <person name="White T.C."/>
            <person name="Platzer M."/>
            <person name="Guthke R."/>
            <person name="Heitman J."/>
            <person name="Woestemeyer J."/>
            <person name="Zipfel P.F."/>
            <person name="Monod M."/>
            <person name="Brakhage A.A."/>
        </authorList>
    </citation>
    <scope>NUCLEOTIDE SEQUENCE [LARGE SCALE GENOMIC DNA]</scope>
    <source>
        <strain evidence="3">HKI 0517</strain>
    </source>
</reference>
<name>D4DDR8_TRIVH</name>
<sequence length="283" mass="31392">THQNGDGGKSQQTSSSGQSTYLVDAGDGGDRRRGGREKKEKTEFRFGSARRKRSGRAVYIYIKIYKYKCIYIKGFEKKKKKRRKEEYILDKDRRKKGQRKGEKGAADIRLLSQKEPSPRAQALETEESEEETPAVRPLFSTGQATENREEALVFLFRVSFLLSPLAIISPIPARAYLIDISVCSRARRASGKHGLHYLPLEATDRNGGGGRETGRVRGGTSCHGLTPARETGRQKKGLGGRVSFSSSPLIDTCLSNREERGKTAFCFYPSGQWLAGGKGGKKP</sequence>
<gene>
    <name evidence="2" type="ORF">TRV_05280</name>
</gene>
<dbReference type="AlphaFoldDB" id="D4DDR8"/>